<name>A0ABR3M5C9_9TELE</name>
<reference evidence="7 8" key="1">
    <citation type="submission" date="2023-09" db="EMBL/GenBank/DDBJ databases">
        <authorList>
            <person name="Wang M."/>
        </authorList>
    </citation>
    <scope>NUCLEOTIDE SEQUENCE [LARGE SCALE GENOMIC DNA]</scope>
    <source>
        <strain evidence="7">GT-2023</strain>
        <tissue evidence="7">Liver</tissue>
    </source>
</reference>
<evidence type="ECO:0000256" key="4">
    <source>
        <dbReference type="SAM" id="Coils"/>
    </source>
</evidence>
<proteinExistence type="inferred from homology"/>
<keyword evidence="3" id="KW-0342">GTP-binding</keyword>
<dbReference type="InterPro" id="IPR027417">
    <property type="entry name" value="P-loop_NTPase"/>
</dbReference>
<keyword evidence="2" id="KW-0547">Nucleotide-binding</keyword>
<evidence type="ECO:0000256" key="5">
    <source>
        <dbReference type="SAM" id="Phobius"/>
    </source>
</evidence>
<dbReference type="PANTHER" id="PTHR10903:SF188">
    <property type="entry name" value="GTPASE IMAP FAMILY MEMBER 2-LIKE-RELATED"/>
    <property type="match status" value="1"/>
</dbReference>
<evidence type="ECO:0000256" key="2">
    <source>
        <dbReference type="ARBA" id="ARBA00022741"/>
    </source>
</evidence>
<protein>
    <recommendedName>
        <fullName evidence="6">AIG1-type G domain-containing protein</fullName>
    </recommendedName>
</protein>
<accession>A0ABR3M5C9</accession>
<feature type="domain" description="AIG1-type G" evidence="6">
    <location>
        <begin position="28"/>
        <end position="226"/>
    </location>
</feature>
<keyword evidence="5" id="KW-1133">Transmembrane helix</keyword>
<dbReference type="PROSITE" id="PS51720">
    <property type="entry name" value="G_AIG1"/>
    <property type="match status" value="1"/>
</dbReference>
<organism evidence="7 8">
    <name type="scientific">Cirrhinus molitorella</name>
    <name type="common">mud carp</name>
    <dbReference type="NCBI Taxonomy" id="172907"/>
    <lineage>
        <taxon>Eukaryota</taxon>
        <taxon>Metazoa</taxon>
        <taxon>Chordata</taxon>
        <taxon>Craniata</taxon>
        <taxon>Vertebrata</taxon>
        <taxon>Euteleostomi</taxon>
        <taxon>Actinopterygii</taxon>
        <taxon>Neopterygii</taxon>
        <taxon>Teleostei</taxon>
        <taxon>Ostariophysi</taxon>
        <taxon>Cypriniformes</taxon>
        <taxon>Cyprinidae</taxon>
        <taxon>Labeoninae</taxon>
        <taxon>Labeonini</taxon>
        <taxon>Cirrhinus</taxon>
    </lineage>
</organism>
<comment type="caution">
    <text evidence="7">The sequence shown here is derived from an EMBL/GenBank/DDBJ whole genome shotgun (WGS) entry which is preliminary data.</text>
</comment>
<comment type="similarity">
    <text evidence="1">Belongs to the TRAFAC class TrmE-Era-EngA-EngB-Septin-like GTPase superfamily. AIG1/Toc34/Toc159-like paraseptin GTPase family. IAN subfamily.</text>
</comment>
<keyword evidence="8" id="KW-1185">Reference proteome</keyword>
<dbReference type="InterPro" id="IPR006703">
    <property type="entry name" value="G_AIG1"/>
</dbReference>
<feature type="coiled-coil region" evidence="4">
    <location>
        <begin position="219"/>
        <end position="257"/>
    </location>
</feature>
<keyword evidence="5" id="KW-0472">Membrane</keyword>
<keyword evidence="4" id="KW-0175">Coiled coil</keyword>
<dbReference type="PANTHER" id="PTHR10903">
    <property type="entry name" value="GTPASE, IMAP FAMILY MEMBER-RELATED"/>
    <property type="match status" value="1"/>
</dbReference>
<dbReference type="EMBL" id="JAYMGO010000016">
    <property type="protein sequence ID" value="KAL1259139.1"/>
    <property type="molecule type" value="Genomic_DNA"/>
</dbReference>
<evidence type="ECO:0000313" key="7">
    <source>
        <dbReference type="EMBL" id="KAL1259139.1"/>
    </source>
</evidence>
<keyword evidence="5" id="KW-0812">Transmembrane</keyword>
<dbReference type="Proteomes" id="UP001558613">
    <property type="component" value="Unassembled WGS sequence"/>
</dbReference>
<gene>
    <name evidence="7" type="ORF">QQF64_009716</name>
</gene>
<evidence type="ECO:0000313" key="8">
    <source>
        <dbReference type="Proteomes" id="UP001558613"/>
    </source>
</evidence>
<evidence type="ECO:0000256" key="1">
    <source>
        <dbReference type="ARBA" id="ARBA00008535"/>
    </source>
</evidence>
<feature type="transmembrane region" description="Helical" evidence="5">
    <location>
        <begin position="290"/>
        <end position="311"/>
    </location>
</feature>
<dbReference type="Pfam" id="PF04548">
    <property type="entry name" value="AIG1"/>
    <property type="match status" value="1"/>
</dbReference>
<dbReference type="SUPFAM" id="SSF52540">
    <property type="entry name" value="P-loop containing nucleoside triphosphate hydrolases"/>
    <property type="match status" value="1"/>
</dbReference>
<dbReference type="InterPro" id="IPR045058">
    <property type="entry name" value="GIMA/IAN/Toc"/>
</dbReference>
<sequence>MAEVNVVQKLTENGKISRTGKWDQRSTQADLRIEMVGKTGAGKSATGNTILGQKDFIDKMCSESVTRKCQQSQQRVEGKIISVIDTPGVCDTSMRKQELKDEIVRCVEMSLPGPHAFLLVIRLDVRFTEEEKNTVKWIQENFGEDALHYTIILFTRGDLLKTSIEEFLTTNKQMNELIKQCKAGYHVFNNTKENQEQVSKLLRKIDTMVKNNGGEHYTNQMYQEAQRKIQEEEERQREEDERLRQEEEIKIRKDEQKKLVKSAKMGALVGAGVGGVIGGAALAVGTGVALSAVIITGGASLAGGAGAKIIADTLSRKENKKAANKKTVSAIASP</sequence>
<evidence type="ECO:0000259" key="6">
    <source>
        <dbReference type="PROSITE" id="PS51720"/>
    </source>
</evidence>
<dbReference type="Gene3D" id="3.40.50.300">
    <property type="entry name" value="P-loop containing nucleotide triphosphate hydrolases"/>
    <property type="match status" value="1"/>
</dbReference>
<evidence type="ECO:0000256" key="3">
    <source>
        <dbReference type="ARBA" id="ARBA00023134"/>
    </source>
</evidence>
<dbReference type="CDD" id="cd01852">
    <property type="entry name" value="AIG1"/>
    <property type="match status" value="1"/>
</dbReference>
<feature type="transmembrane region" description="Helical" evidence="5">
    <location>
        <begin position="265"/>
        <end position="284"/>
    </location>
</feature>